<evidence type="ECO:0000256" key="1">
    <source>
        <dbReference type="SAM" id="Phobius"/>
    </source>
</evidence>
<feature type="transmembrane region" description="Helical" evidence="1">
    <location>
        <begin position="752"/>
        <end position="770"/>
    </location>
</feature>
<feature type="transmembrane region" description="Helical" evidence="1">
    <location>
        <begin position="264"/>
        <end position="283"/>
    </location>
</feature>
<feature type="transmembrane region" description="Helical" evidence="1">
    <location>
        <begin position="182"/>
        <end position="204"/>
    </location>
</feature>
<reference evidence="3 4" key="1">
    <citation type="submission" date="2024-06" db="EMBL/GenBank/DDBJ databases">
        <title>Chitinophaga defluvii sp. nov., isolated from municipal sewage.</title>
        <authorList>
            <person name="Zhang L."/>
        </authorList>
    </citation>
    <scope>NUCLEOTIDE SEQUENCE [LARGE SCALE GENOMIC DNA]</scope>
    <source>
        <strain evidence="3 4">H8</strain>
    </source>
</reference>
<gene>
    <name evidence="3" type="ORF">ABR189_06005</name>
</gene>
<dbReference type="RefSeq" id="WP_354659551.1">
    <property type="nucleotide sequence ID" value="NZ_JBEXAC010000001.1"/>
</dbReference>
<organism evidence="3 4">
    <name type="scientific">Chitinophaga defluvii</name>
    <dbReference type="NCBI Taxonomy" id="3163343"/>
    <lineage>
        <taxon>Bacteria</taxon>
        <taxon>Pseudomonadati</taxon>
        <taxon>Bacteroidota</taxon>
        <taxon>Chitinophagia</taxon>
        <taxon>Chitinophagales</taxon>
        <taxon>Chitinophagaceae</taxon>
        <taxon>Chitinophaga</taxon>
    </lineage>
</organism>
<comment type="caution">
    <text evidence="3">The sequence shown here is derived from an EMBL/GenBank/DDBJ whole genome shotgun (WGS) entry which is preliminary data.</text>
</comment>
<feature type="transmembrane region" description="Helical" evidence="1">
    <location>
        <begin position="154"/>
        <end position="175"/>
    </location>
</feature>
<proteinExistence type="predicted"/>
<dbReference type="Pfam" id="PF09822">
    <property type="entry name" value="ABC_transp_aux"/>
    <property type="match status" value="1"/>
</dbReference>
<evidence type="ECO:0000313" key="3">
    <source>
        <dbReference type="EMBL" id="MET6996910.1"/>
    </source>
</evidence>
<sequence length="775" mass="87963">MKMIFKIAKTELRNLFYSPVAWFLSIAFLVQCAVYYTDIVQGIAKWQDVALTNQPRFKGFEVSLTRAIFLGSDSLFSSVLQNLFLFVPLLTMGLISREINNGTIKLLYSSPISVRQIVLGKYTAIMLYNLVLVLLIGIFIISGFFNIVSPDYGVLLSAVLGFYLLMCAYTAIGLFMSSLTTYQIVSAIACFLMIFILTRIGGLWQRYDFVRDLTYFLSMYGRTEKMLSGLITTREVIYFLLIMYLFVSFTLIKLRSATESRPWYVNATRYVAVMISVLAAGYISSRPAYIGYWDTTANKVNTLHPYTQKIIQELGDEPLEVTLYSNLLGGGIDRTRPMNRNDYLWGFWEKYVRFKPDIQFKYVHYQDIDDHDSTLYKTYPGKTLSQIAGLQAELMEVDTAMYLHREEIRKQIDMAPEDYRAVMQLKYKGRTTFLRTYNDPIFWPDEMQVAPALKRLLAVKLPKVLFTTGNLERSPYKKGEREFWLHSLAKANRYSLLNLGFEADTISLDHNNIPKDVSILVLADPKTELSATVKARLRDYISGGGNLFIMGEPGKQQLLNPVLQQLGVRLMNGTTVEVSTQEMPHMVKPYITYAGANLAEDPFLIELKLKWGEDSIFLLQPGVASIAYADSSAFSAKPLLLTAAKNNAWIKAGVLVTDSVPPVFDALAGDTMMPAFTTSIQLTRQVHNKQQRIILNGDADLMSNLRSAGGFIGRAFYSWLDYNEYPVYAPMAPPKDQLLTIKPVTANILKMVYVWVLPAMILLLGTIILIRRKRQ</sequence>
<dbReference type="InterPro" id="IPR019196">
    <property type="entry name" value="ABC_transp_unknown"/>
</dbReference>
<feature type="transmembrane region" description="Helical" evidence="1">
    <location>
        <begin position="125"/>
        <end position="148"/>
    </location>
</feature>
<dbReference type="Proteomes" id="UP001549749">
    <property type="component" value="Unassembled WGS sequence"/>
</dbReference>
<dbReference type="Pfam" id="PF12679">
    <property type="entry name" value="ABC2_membrane_2"/>
    <property type="match status" value="1"/>
</dbReference>
<feature type="transmembrane region" description="Helical" evidence="1">
    <location>
        <begin position="75"/>
        <end position="95"/>
    </location>
</feature>
<evidence type="ECO:0000313" key="4">
    <source>
        <dbReference type="Proteomes" id="UP001549749"/>
    </source>
</evidence>
<accession>A0ABV2T2T9</accession>
<feature type="domain" description="ABC-type uncharacterised transport system" evidence="2">
    <location>
        <begin position="462"/>
        <end position="576"/>
    </location>
</feature>
<dbReference type="EMBL" id="JBEXAC010000001">
    <property type="protein sequence ID" value="MET6996910.1"/>
    <property type="molecule type" value="Genomic_DNA"/>
</dbReference>
<dbReference type="PANTHER" id="PTHR43471">
    <property type="entry name" value="ABC TRANSPORTER PERMEASE"/>
    <property type="match status" value="1"/>
</dbReference>
<name>A0ABV2T2T9_9BACT</name>
<evidence type="ECO:0000259" key="2">
    <source>
        <dbReference type="Pfam" id="PF09822"/>
    </source>
</evidence>
<keyword evidence="1" id="KW-0472">Membrane</keyword>
<feature type="transmembrane region" description="Helical" evidence="1">
    <location>
        <begin position="12"/>
        <end position="36"/>
    </location>
</feature>
<keyword evidence="4" id="KW-1185">Reference proteome</keyword>
<feature type="transmembrane region" description="Helical" evidence="1">
    <location>
        <begin position="236"/>
        <end position="252"/>
    </location>
</feature>
<keyword evidence="1" id="KW-1133">Transmembrane helix</keyword>
<protein>
    <submittedName>
        <fullName evidence="3">Gldg family protein</fullName>
    </submittedName>
</protein>
<keyword evidence="1" id="KW-0812">Transmembrane</keyword>